<dbReference type="EMBL" id="CACVBS010000048">
    <property type="protein sequence ID" value="CAA7265279.1"/>
    <property type="molecule type" value="Genomic_DNA"/>
</dbReference>
<sequence length="158" mass="17582">MSFDGQVHLPRVPSPTPSVVPFHSPTSSALVAQIPTFQSTAVEFRSSYLLGRTQKTARFNSRPFSQRLRAIPLLKETSRQDLFPGSTDDSKAPKRYEKSRNYQIVPATTSSTTAEAQAVVQQAVANIRDKDEGLEYDTIQRLTDATVAGRKLPPHRRL</sequence>
<name>A0A8S0VRZ0_CYCAE</name>
<dbReference type="AlphaFoldDB" id="A0A8S0VRZ0"/>
<evidence type="ECO:0000313" key="2">
    <source>
        <dbReference type="EMBL" id="CAA7265279.1"/>
    </source>
</evidence>
<proteinExistence type="predicted"/>
<organism evidence="2 3">
    <name type="scientific">Cyclocybe aegerita</name>
    <name type="common">Black poplar mushroom</name>
    <name type="synonym">Agrocybe aegerita</name>
    <dbReference type="NCBI Taxonomy" id="1973307"/>
    <lineage>
        <taxon>Eukaryota</taxon>
        <taxon>Fungi</taxon>
        <taxon>Dikarya</taxon>
        <taxon>Basidiomycota</taxon>
        <taxon>Agaricomycotina</taxon>
        <taxon>Agaricomycetes</taxon>
        <taxon>Agaricomycetidae</taxon>
        <taxon>Agaricales</taxon>
        <taxon>Agaricineae</taxon>
        <taxon>Bolbitiaceae</taxon>
        <taxon>Cyclocybe</taxon>
    </lineage>
</organism>
<comment type="caution">
    <text evidence="2">The sequence shown here is derived from an EMBL/GenBank/DDBJ whole genome shotgun (WGS) entry which is preliminary data.</text>
</comment>
<feature type="region of interest" description="Disordered" evidence="1">
    <location>
        <begin position="1"/>
        <end position="20"/>
    </location>
</feature>
<reference evidence="2 3" key="1">
    <citation type="submission" date="2020-01" db="EMBL/GenBank/DDBJ databases">
        <authorList>
            <person name="Gupta K D."/>
        </authorList>
    </citation>
    <scope>NUCLEOTIDE SEQUENCE [LARGE SCALE GENOMIC DNA]</scope>
</reference>
<keyword evidence="3" id="KW-1185">Reference proteome</keyword>
<gene>
    <name evidence="2" type="ORF">AAE3_LOCUS7563</name>
</gene>
<protein>
    <submittedName>
        <fullName evidence="2">Uncharacterized protein</fullName>
    </submittedName>
</protein>
<evidence type="ECO:0000256" key="1">
    <source>
        <dbReference type="SAM" id="MobiDB-lite"/>
    </source>
</evidence>
<accession>A0A8S0VRZ0</accession>
<dbReference type="Proteomes" id="UP000467700">
    <property type="component" value="Unassembled WGS sequence"/>
</dbReference>
<evidence type="ECO:0000313" key="3">
    <source>
        <dbReference type="Proteomes" id="UP000467700"/>
    </source>
</evidence>